<dbReference type="SUPFAM" id="SSF55729">
    <property type="entry name" value="Acyl-CoA N-acyltransferases (Nat)"/>
    <property type="match status" value="1"/>
</dbReference>
<dbReference type="AlphaFoldDB" id="A0A432ZS97"/>
<dbReference type="Pfam" id="PF13302">
    <property type="entry name" value="Acetyltransf_3"/>
    <property type="match status" value="1"/>
</dbReference>
<dbReference type="InterPro" id="IPR016181">
    <property type="entry name" value="Acyl_CoA_acyltransferase"/>
</dbReference>
<dbReference type="Gene3D" id="3.40.630.30">
    <property type="match status" value="1"/>
</dbReference>
<dbReference type="Proteomes" id="UP000287996">
    <property type="component" value="Unassembled WGS sequence"/>
</dbReference>
<evidence type="ECO:0000256" key="1">
    <source>
        <dbReference type="SAM" id="SignalP"/>
    </source>
</evidence>
<reference evidence="3 4" key="1">
    <citation type="journal article" date="2011" name="Front. Microbiol.">
        <title>Genomic signatures of strain selection and enhancement in Bacillus atrophaeus var. globigii, a historical biowarfare simulant.</title>
        <authorList>
            <person name="Gibbons H.S."/>
            <person name="Broomall S.M."/>
            <person name="McNew L.A."/>
            <person name="Daligault H."/>
            <person name="Chapman C."/>
            <person name="Bruce D."/>
            <person name="Karavis M."/>
            <person name="Krepps M."/>
            <person name="McGregor P.A."/>
            <person name="Hong C."/>
            <person name="Park K.H."/>
            <person name="Akmal A."/>
            <person name="Feldman A."/>
            <person name="Lin J.S."/>
            <person name="Chang W.E."/>
            <person name="Higgs B.W."/>
            <person name="Demirev P."/>
            <person name="Lindquist J."/>
            <person name="Liem A."/>
            <person name="Fochler E."/>
            <person name="Read T.D."/>
            <person name="Tapia R."/>
            <person name="Johnson S."/>
            <person name="Bishop-Lilly K.A."/>
            <person name="Detter C."/>
            <person name="Han C."/>
            <person name="Sozhamannan S."/>
            <person name="Rosenzweig C.N."/>
            <person name="Skowronski E.W."/>
        </authorList>
    </citation>
    <scope>NUCLEOTIDE SEQUENCE [LARGE SCALE GENOMIC DNA]</scope>
    <source>
        <strain evidence="3 4">CC-PW-9</strain>
    </source>
</reference>
<evidence type="ECO:0000259" key="2">
    <source>
        <dbReference type="Pfam" id="PF13302"/>
    </source>
</evidence>
<dbReference type="RefSeq" id="WP_126841298.1">
    <property type="nucleotide sequence ID" value="NZ_PIQH01000003.1"/>
</dbReference>
<feature type="domain" description="N-acetyltransferase" evidence="2">
    <location>
        <begin position="42"/>
        <end position="191"/>
    </location>
</feature>
<proteinExistence type="predicted"/>
<feature type="chain" id="PRO_5018986090" evidence="1">
    <location>
        <begin position="24"/>
        <end position="214"/>
    </location>
</feature>
<protein>
    <submittedName>
        <fullName evidence="3">GNAT family N-acetyltransferase</fullName>
    </submittedName>
</protein>
<gene>
    <name evidence="3" type="ORF">CWI84_04055</name>
</gene>
<name>A0A432ZS97_9GAMM</name>
<dbReference type="InterPro" id="IPR000182">
    <property type="entry name" value="GNAT_dom"/>
</dbReference>
<sequence>MRHLLRNLVCAVLLLSFTGATVAAEFWQSDWQIPEKWATKQLLIRPITEADSQALYYTYMDAQQALYQQLGWSWPSAKTSIEQNQSMVRYHLSQWQDKSAFTYVVIIPQTSRIIGMLYMVPVLDSHESSPGIDTEHFNAEVSWWLTPSAYDDGLQNLFFTQLLKWLHKDWPWQQILLPVSDHNAPTLTLLQDSVARALGHDQDLQQRFFALTLN</sequence>
<comment type="caution">
    <text evidence="3">The sequence shown here is derived from an EMBL/GenBank/DDBJ whole genome shotgun (WGS) entry which is preliminary data.</text>
</comment>
<keyword evidence="3" id="KW-0808">Transferase</keyword>
<organism evidence="3 4">
    <name type="scientific">Idiomarina tyrosinivorans</name>
    <dbReference type="NCBI Taxonomy" id="1445662"/>
    <lineage>
        <taxon>Bacteria</taxon>
        <taxon>Pseudomonadati</taxon>
        <taxon>Pseudomonadota</taxon>
        <taxon>Gammaproteobacteria</taxon>
        <taxon>Alteromonadales</taxon>
        <taxon>Idiomarinaceae</taxon>
        <taxon>Idiomarina</taxon>
    </lineage>
</organism>
<evidence type="ECO:0000313" key="4">
    <source>
        <dbReference type="Proteomes" id="UP000287996"/>
    </source>
</evidence>
<accession>A0A432ZS97</accession>
<keyword evidence="1" id="KW-0732">Signal</keyword>
<dbReference type="GO" id="GO:0016747">
    <property type="term" value="F:acyltransferase activity, transferring groups other than amino-acyl groups"/>
    <property type="evidence" value="ECO:0007669"/>
    <property type="project" value="InterPro"/>
</dbReference>
<dbReference type="EMBL" id="PIQH01000003">
    <property type="protein sequence ID" value="RUO80767.1"/>
    <property type="molecule type" value="Genomic_DNA"/>
</dbReference>
<dbReference type="OrthoDB" id="6400338at2"/>
<feature type="signal peptide" evidence="1">
    <location>
        <begin position="1"/>
        <end position="23"/>
    </location>
</feature>
<evidence type="ECO:0000313" key="3">
    <source>
        <dbReference type="EMBL" id="RUO80767.1"/>
    </source>
</evidence>
<keyword evidence="4" id="KW-1185">Reference proteome</keyword>